<dbReference type="InterPro" id="IPR035461">
    <property type="entry name" value="GmhA/DiaA"/>
</dbReference>
<dbReference type="PANTHER" id="PTHR30390">
    <property type="entry name" value="SEDOHEPTULOSE 7-PHOSPHATE ISOMERASE / DNAA INITIATOR-ASSOCIATING FACTOR FOR REPLICATION INITIATION"/>
    <property type="match status" value="1"/>
</dbReference>
<dbReference type="SUPFAM" id="SSF53697">
    <property type="entry name" value="SIS domain"/>
    <property type="match status" value="1"/>
</dbReference>
<feature type="non-terminal residue" evidence="2">
    <location>
        <position position="157"/>
    </location>
</feature>
<gene>
    <name evidence="2" type="ORF">S06H3_47681</name>
</gene>
<reference evidence="2" key="1">
    <citation type="journal article" date="2014" name="Front. Microbiol.">
        <title>High frequency of phylogenetically diverse reductive dehalogenase-homologous genes in deep subseafloor sedimentary metagenomes.</title>
        <authorList>
            <person name="Kawai M."/>
            <person name="Futagami T."/>
            <person name="Toyoda A."/>
            <person name="Takaki Y."/>
            <person name="Nishi S."/>
            <person name="Hori S."/>
            <person name="Arai W."/>
            <person name="Tsubouchi T."/>
            <person name="Morono Y."/>
            <person name="Uchiyama I."/>
            <person name="Ito T."/>
            <person name="Fujiyama A."/>
            <person name="Inagaki F."/>
            <person name="Takami H."/>
        </authorList>
    </citation>
    <scope>NUCLEOTIDE SEQUENCE</scope>
    <source>
        <strain evidence="2">Expedition CK06-06</strain>
    </source>
</reference>
<dbReference type="Pfam" id="PF13580">
    <property type="entry name" value="SIS_2"/>
    <property type="match status" value="1"/>
</dbReference>
<dbReference type="GO" id="GO:1901135">
    <property type="term" value="P:carbohydrate derivative metabolic process"/>
    <property type="evidence" value="ECO:0007669"/>
    <property type="project" value="InterPro"/>
</dbReference>
<dbReference type="EMBL" id="BARV01029968">
    <property type="protein sequence ID" value="GAI36016.1"/>
    <property type="molecule type" value="Genomic_DNA"/>
</dbReference>
<name>X1P0Q4_9ZZZZ</name>
<dbReference type="PROSITE" id="PS51464">
    <property type="entry name" value="SIS"/>
    <property type="match status" value="1"/>
</dbReference>
<dbReference type="GO" id="GO:0097367">
    <property type="term" value="F:carbohydrate derivative binding"/>
    <property type="evidence" value="ECO:0007669"/>
    <property type="project" value="InterPro"/>
</dbReference>
<dbReference type="Gene3D" id="3.40.50.10490">
    <property type="entry name" value="Glucose-6-phosphate isomerase like protein, domain 1"/>
    <property type="match status" value="1"/>
</dbReference>
<accession>X1P0Q4</accession>
<dbReference type="CDD" id="cd05006">
    <property type="entry name" value="SIS_GmhA"/>
    <property type="match status" value="1"/>
</dbReference>
<organism evidence="2">
    <name type="scientific">marine sediment metagenome</name>
    <dbReference type="NCBI Taxonomy" id="412755"/>
    <lineage>
        <taxon>unclassified sequences</taxon>
        <taxon>metagenomes</taxon>
        <taxon>ecological metagenomes</taxon>
    </lineage>
</organism>
<sequence length="157" mass="17178">MKGKDRMSFVEEYLRELKETLDKLPYSQIEKIKDILLEAYREDKKVFIMGNGGSAATASHFACDLAKGTVGKDDSRKRFKVIALTDSVPILTAWANDTAYENIFLEQLKNLLDAGDVVIAISGSGNSKNVIKAVEYANVQKALTIGLTGFKGGNLKG</sequence>
<comment type="caution">
    <text evidence="2">The sequence shown here is derived from an EMBL/GenBank/DDBJ whole genome shotgun (WGS) entry which is preliminary data.</text>
</comment>
<dbReference type="AlphaFoldDB" id="X1P0Q4"/>
<dbReference type="InterPro" id="IPR046348">
    <property type="entry name" value="SIS_dom_sf"/>
</dbReference>
<feature type="domain" description="SIS" evidence="1">
    <location>
        <begin position="36"/>
        <end position="157"/>
    </location>
</feature>
<dbReference type="InterPro" id="IPR050099">
    <property type="entry name" value="SIS_GmhA/DiaA_subfam"/>
</dbReference>
<dbReference type="InterPro" id="IPR001347">
    <property type="entry name" value="SIS_dom"/>
</dbReference>
<proteinExistence type="predicted"/>
<dbReference type="PANTHER" id="PTHR30390:SF8">
    <property type="entry name" value="SUGAR ISOMERASE (SIS)"/>
    <property type="match status" value="1"/>
</dbReference>
<evidence type="ECO:0000259" key="1">
    <source>
        <dbReference type="PROSITE" id="PS51464"/>
    </source>
</evidence>
<evidence type="ECO:0000313" key="2">
    <source>
        <dbReference type="EMBL" id="GAI36016.1"/>
    </source>
</evidence>
<protein>
    <recommendedName>
        <fullName evidence="1">SIS domain-containing protein</fullName>
    </recommendedName>
</protein>